<evidence type="ECO:0000256" key="1">
    <source>
        <dbReference type="ARBA" id="ARBA00023277"/>
    </source>
</evidence>
<dbReference type="PANTHER" id="PTHR11280:SF6">
    <property type="entry name" value="GLUCOSAMINE-6-PHOSPHATE ISOMERASE NAGB"/>
    <property type="match status" value="1"/>
</dbReference>
<evidence type="ECO:0000313" key="4">
    <source>
        <dbReference type="Proteomes" id="UP000601171"/>
    </source>
</evidence>
<reference evidence="3" key="1">
    <citation type="submission" date="2020-08" db="EMBL/GenBank/DDBJ databases">
        <title>Genome public.</title>
        <authorList>
            <person name="Liu C."/>
            <person name="Sun Q."/>
        </authorList>
    </citation>
    <scope>NUCLEOTIDE SEQUENCE</scope>
    <source>
        <strain evidence="3">BX21</strain>
    </source>
</reference>
<accession>A0A926IEI0</accession>
<dbReference type="GO" id="GO:0019262">
    <property type="term" value="P:N-acetylneuraminate catabolic process"/>
    <property type="evidence" value="ECO:0007669"/>
    <property type="project" value="TreeGrafter"/>
</dbReference>
<dbReference type="GO" id="GO:0005975">
    <property type="term" value="P:carbohydrate metabolic process"/>
    <property type="evidence" value="ECO:0007669"/>
    <property type="project" value="InterPro"/>
</dbReference>
<organism evidence="3 4">
    <name type="scientific">Paratissierella segnis</name>
    <dbReference type="NCBI Taxonomy" id="2763679"/>
    <lineage>
        <taxon>Bacteria</taxon>
        <taxon>Bacillati</taxon>
        <taxon>Bacillota</taxon>
        <taxon>Tissierellia</taxon>
        <taxon>Tissierellales</taxon>
        <taxon>Tissierellaceae</taxon>
        <taxon>Paratissierella</taxon>
    </lineage>
</organism>
<dbReference type="Pfam" id="PF01182">
    <property type="entry name" value="Glucosamine_iso"/>
    <property type="match status" value="1"/>
</dbReference>
<dbReference type="PANTHER" id="PTHR11280">
    <property type="entry name" value="GLUCOSAMINE-6-PHOSPHATE ISOMERASE"/>
    <property type="match status" value="1"/>
</dbReference>
<proteinExistence type="predicted"/>
<dbReference type="InterPro" id="IPR037171">
    <property type="entry name" value="NagB/RpiA_transferase-like"/>
</dbReference>
<dbReference type="SUPFAM" id="SSF100950">
    <property type="entry name" value="NagB/RpiA/CoA transferase-like"/>
    <property type="match status" value="1"/>
</dbReference>
<dbReference type="GO" id="GO:0005737">
    <property type="term" value="C:cytoplasm"/>
    <property type="evidence" value="ECO:0007669"/>
    <property type="project" value="TreeGrafter"/>
</dbReference>
<dbReference type="InterPro" id="IPR006148">
    <property type="entry name" value="Glc/Gal-6P_isomerase"/>
</dbReference>
<evidence type="ECO:0000313" key="3">
    <source>
        <dbReference type="EMBL" id="MBC8587397.1"/>
    </source>
</evidence>
<dbReference type="EMBL" id="JACRTG010000011">
    <property type="protein sequence ID" value="MBC8587397.1"/>
    <property type="molecule type" value="Genomic_DNA"/>
</dbReference>
<dbReference type="InterPro" id="IPR004547">
    <property type="entry name" value="Glucosamine6P_isomerase"/>
</dbReference>
<gene>
    <name evidence="3" type="ORF">H8707_03985</name>
</gene>
<name>A0A926IEI0_9FIRM</name>
<dbReference type="AlphaFoldDB" id="A0A926IEI0"/>
<dbReference type="GO" id="GO:0006043">
    <property type="term" value="P:glucosamine catabolic process"/>
    <property type="evidence" value="ECO:0007669"/>
    <property type="project" value="TreeGrafter"/>
</dbReference>
<keyword evidence="1" id="KW-0119">Carbohydrate metabolism</keyword>
<dbReference type="Gene3D" id="3.40.50.1360">
    <property type="match status" value="1"/>
</dbReference>
<comment type="caution">
    <text evidence="3">The sequence shown here is derived from an EMBL/GenBank/DDBJ whole genome shotgun (WGS) entry which is preliminary data.</text>
</comment>
<evidence type="ECO:0000259" key="2">
    <source>
        <dbReference type="Pfam" id="PF01182"/>
    </source>
</evidence>
<dbReference type="RefSeq" id="WP_262428857.1">
    <property type="nucleotide sequence ID" value="NZ_JACRTG010000011.1"/>
</dbReference>
<dbReference type="GO" id="GO:0006046">
    <property type="term" value="P:N-acetylglucosamine catabolic process"/>
    <property type="evidence" value="ECO:0007669"/>
    <property type="project" value="TreeGrafter"/>
</dbReference>
<dbReference type="Proteomes" id="UP000601171">
    <property type="component" value="Unassembled WGS sequence"/>
</dbReference>
<feature type="domain" description="Glucosamine/galactosamine-6-phosphate isomerase" evidence="2">
    <location>
        <begin position="8"/>
        <end position="136"/>
    </location>
</feature>
<dbReference type="GO" id="GO:0004342">
    <property type="term" value="F:glucosamine-6-phosphate deaminase activity"/>
    <property type="evidence" value="ECO:0007669"/>
    <property type="project" value="InterPro"/>
</dbReference>
<keyword evidence="4" id="KW-1185">Reference proteome</keyword>
<sequence>MEIHIEKNADELGKHAASLIADLLNITIKERGEARILLSTGASQFSTINALINKDIDWEKVEMFHLDEYIGLDENHPASFRRYLMARFVSKVNLKNAYLVDGNGNIEENIKKLTENLNLKPIDIGVIGIGENGHIAFNDPPADFDTNESYKIVELDNKCKMQQVGEGWFEDINNNVPATILKSHPKWTLFLDEESASLVKDII</sequence>
<protein>
    <submittedName>
        <fullName evidence="3">6-phosphogluconolactonase</fullName>
    </submittedName>
</protein>
<dbReference type="GO" id="GO:0042802">
    <property type="term" value="F:identical protein binding"/>
    <property type="evidence" value="ECO:0007669"/>
    <property type="project" value="TreeGrafter"/>
</dbReference>